<proteinExistence type="predicted"/>
<evidence type="ECO:0000313" key="1">
    <source>
        <dbReference type="EMBL" id="AJQ93383.1"/>
    </source>
</evidence>
<name>A0A0C5VJ19_9GAMM</name>
<evidence type="ECO:0000313" key="2">
    <source>
        <dbReference type="Proteomes" id="UP000032266"/>
    </source>
</evidence>
<dbReference type="HOGENOM" id="CLU_3328463_0_0_6"/>
<dbReference type="AlphaFoldDB" id="A0A0C5VJ19"/>
<gene>
    <name evidence="1" type="ORF">YC6258_01335</name>
</gene>
<organism evidence="1 2">
    <name type="scientific">Gynuella sunshinyii YC6258</name>
    <dbReference type="NCBI Taxonomy" id="1445510"/>
    <lineage>
        <taxon>Bacteria</taxon>
        <taxon>Pseudomonadati</taxon>
        <taxon>Pseudomonadota</taxon>
        <taxon>Gammaproteobacteria</taxon>
        <taxon>Oceanospirillales</taxon>
        <taxon>Saccharospirillaceae</taxon>
        <taxon>Gynuella</taxon>
    </lineage>
</organism>
<dbReference type="Proteomes" id="UP000032266">
    <property type="component" value="Chromosome"/>
</dbReference>
<keyword evidence="2" id="KW-1185">Reference proteome</keyword>
<accession>A0A0C5VJ19</accession>
<reference evidence="1 2" key="1">
    <citation type="submission" date="2014-01" db="EMBL/GenBank/DDBJ databases">
        <title>Full genme sequencing of cellulolytic bacterium Gynuella sunshinyii YC6258T gen. nov., sp. nov.</title>
        <authorList>
            <person name="Khan H."/>
            <person name="Chung E.J."/>
            <person name="Chung Y.R."/>
        </authorList>
    </citation>
    <scope>NUCLEOTIDE SEQUENCE [LARGE SCALE GENOMIC DNA]</scope>
    <source>
        <strain evidence="1 2">YC6258</strain>
    </source>
</reference>
<dbReference type="KEGG" id="gsn:YC6258_01335"/>
<protein>
    <submittedName>
        <fullName evidence="1">Uncharacterized protein</fullName>
    </submittedName>
</protein>
<sequence>MLLVSVYQSVTLNILYIGELWATENRSMRWFSFCKMEM</sequence>
<dbReference type="EMBL" id="CP007142">
    <property type="protein sequence ID" value="AJQ93383.1"/>
    <property type="molecule type" value="Genomic_DNA"/>
</dbReference>
<dbReference type="STRING" id="1445510.YC6258_01335"/>